<dbReference type="RefSeq" id="WP_185047546.1">
    <property type="nucleotide sequence ID" value="NZ_BAABIX010000006.1"/>
</dbReference>
<dbReference type="Proteomes" id="UP000578449">
    <property type="component" value="Unassembled WGS sequence"/>
</dbReference>
<accession>A0A840P0A5</accession>
<name>A0A840P0A5_9ACTN</name>
<dbReference type="EMBL" id="JACHGN010000001">
    <property type="protein sequence ID" value="MBB5130697.1"/>
    <property type="molecule type" value="Genomic_DNA"/>
</dbReference>
<protein>
    <submittedName>
        <fullName evidence="1">Uncharacterized protein</fullName>
    </submittedName>
</protein>
<gene>
    <name evidence="1" type="ORF">HNP84_000385</name>
</gene>
<keyword evidence="2" id="KW-1185">Reference proteome</keyword>
<evidence type="ECO:0000313" key="2">
    <source>
        <dbReference type="Proteomes" id="UP000578449"/>
    </source>
</evidence>
<sequence>MSLYGLPRCIGGHVPEPASHCETLVWHRINDKTDEARITRQTCPCSYPVFQLCVKDDEWFIRRTVSAIGRAGRIWETDRWPRNEAESIWSALLMGHVR</sequence>
<evidence type="ECO:0000313" key="1">
    <source>
        <dbReference type="EMBL" id="MBB5130697.1"/>
    </source>
</evidence>
<organism evidence="1 2">
    <name type="scientific">Thermocatellispora tengchongensis</name>
    <dbReference type="NCBI Taxonomy" id="1073253"/>
    <lineage>
        <taxon>Bacteria</taxon>
        <taxon>Bacillati</taxon>
        <taxon>Actinomycetota</taxon>
        <taxon>Actinomycetes</taxon>
        <taxon>Streptosporangiales</taxon>
        <taxon>Streptosporangiaceae</taxon>
        <taxon>Thermocatellispora</taxon>
    </lineage>
</organism>
<comment type="caution">
    <text evidence="1">The sequence shown here is derived from an EMBL/GenBank/DDBJ whole genome shotgun (WGS) entry which is preliminary data.</text>
</comment>
<dbReference type="AlphaFoldDB" id="A0A840P0A5"/>
<proteinExistence type="predicted"/>
<reference evidence="1 2" key="1">
    <citation type="submission" date="2020-08" db="EMBL/GenBank/DDBJ databases">
        <title>Genomic Encyclopedia of Type Strains, Phase IV (KMG-IV): sequencing the most valuable type-strain genomes for metagenomic binning, comparative biology and taxonomic classification.</title>
        <authorList>
            <person name="Goeker M."/>
        </authorList>
    </citation>
    <scope>NUCLEOTIDE SEQUENCE [LARGE SCALE GENOMIC DNA]</scope>
    <source>
        <strain evidence="1 2">DSM 45615</strain>
    </source>
</reference>